<protein>
    <submittedName>
        <fullName evidence="1">Uncharacterized protein</fullName>
    </submittedName>
</protein>
<dbReference type="RefSeq" id="WP_245126976.1">
    <property type="nucleotide sequence ID" value="NZ_CP095065.1"/>
</dbReference>
<evidence type="ECO:0000313" key="1">
    <source>
        <dbReference type="EMBL" id="UOQ69222.1"/>
    </source>
</evidence>
<name>A0ABY4GE68_9BACT</name>
<dbReference type="EMBL" id="CP095065">
    <property type="protein sequence ID" value="UOQ69222.1"/>
    <property type="molecule type" value="Genomic_DNA"/>
</dbReference>
<organism evidence="1 2">
    <name type="scientific">Hymenobacter volaticus</name>
    <dbReference type="NCBI Taxonomy" id="2932254"/>
    <lineage>
        <taxon>Bacteria</taxon>
        <taxon>Pseudomonadati</taxon>
        <taxon>Bacteroidota</taxon>
        <taxon>Cytophagia</taxon>
        <taxon>Cytophagales</taxon>
        <taxon>Hymenobacteraceae</taxon>
        <taxon>Hymenobacter</taxon>
    </lineage>
</organism>
<gene>
    <name evidence="1" type="ORF">MUN86_27600</name>
</gene>
<accession>A0ABY4GE68</accession>
<geneLocation type="plasmid" evidence="1 2">
    <name>unnamed4</name>
</geneLocation>
<sequence length="71" mass="7654">MANGAAAYYPGATTTGPCSLLRSCRWRLAVALLGRKTHVGTPTQAAKLRLPRKRRQPSFMPAFSVLVLAKA</sequence>
<evidence type="ECO:0000313" key="2">
    <source>
        <dbReference type="Proteomes" id="UP000830401"/>
    </source>
</evidence>
<keyword evidence="2" id="KW-1185">Reference proteome</keyword>
<dbReference type="Proteomes" id="UP000830401">
    <property type="component" value="Plasmid unnamed4"/>
</dbReference>
<proteinExistence type="predicted"/>
<keyword evidence="1" id="KW-0614">Plasmid</keyword>
<reference evidence="1" key="1">
    <citation type="submission" date="2022-04" db="EMBL/GenBank/DDBJ databases">
        <title>Hymenobacter sp. isolated from the air.</title>
        <authorList>
            <person name="Won M."/>
            <person name="Lee C.-M."/>
            <person name="Woen H.-Y."/>
            <person name="Kwon S.-W."/>
        </authorList>
    </citation>
    <scope>NUCLEOTIDE SEQUENCE</scope>
    <source>
        <strain evidence="1">5420S-77</strain>
        <plasmid evidence="1">unnamed4</plasmid>
    </source>
</reference>